<dbReference type="InterPro" id="IPR027417">
    <property type="entry name" value="P-loop_NTPase"/>
</dbReference>
<dbReference type="GO" id="GO:0005524">
    <property type="term" value="F:ATP binding"/>
    <property type="evidence" value="ECO:0007669"/>
    <property type="project" value="UniProtKB-KW"/>
</dbReference>
<dbReference type="PANTHER" id="PTHR33295">
    <property type="entry name" value="ATPASE"/>
    <property type="match status" value="1"/>
</dbReference>
<evidence type="ECO:0000313" key="3">
    <source>
        <dbReference type="EMBL" id="MBO8426379.1"/>
    </source>
</evidence>
<organism evidence="3 4">
    <name type="scientific">Candidatus Alloenteromonas pullistercoris</name>
    <dbReference type="NCBI Taxonomy" id="2840785"/>
    <lineage>
        <taxon>Bacteria</taxon>
        <taxon>Bacillati</taxon>
        <taxon>Bacillota</taxon>
        <taxon>Bacillota incertae sedis</taxon>
        <taxon>Candidatus Alloenteromonas</taxon>
    </lineage>
</organism>
<dbReference type="Pfam" id="PF13173">
    <property type="entry name" value="AAA_14"/>
    <property type="match status" value="1"/>
</dbReference>
<evidence type="ECO:0000259" key="2">
    <source>
        <dbReference type="Pfam" id="PF13635"/>
    </source>
</evidence>
<dbReference type="PANTHER" id="PTHR33295:SF18">
    <property type="entry name" value="AAA+ ATPASE DOMAIN-CONTAINING PROTEIN"/>
    <property type="match status" value="1"/>
</dbReference>
<reference evidence="3" key="1">
    <citation type="submission" date="2020-10" db="EMBL/GenBank/DDBJ databases">
        <authorList>
            <person name="Gilroy R."/>
        </authorList>
    </citation>
    <scope>NUCLEOTIDE SEQUENCE</scope>
    <source>
        <strain evidence="3">17113</strain>
    </source>
</reference>
<dbReference type="Proteomes" id="UP000823634">
    <property type="component" value="Unassembled WGS sequence"/>
</dbReference>
<protein>
    <submittedName>
        <fullName evidence="3">ATP-binding protein</fullName>
    </submittedName>
</protein>
<name>A0A9D9GVR2_9FIRM</name>
<dbReference type="InterPro" id="IPR025420">
    <property type="entry name" value="DUF4143"/>
</dbReference>
<keyword evidence="3" id="KW-0067">ATP-binding</keyword>
<keyword evidence="3" id="KW-0547">Nucleotide-binding</keyword>
<sequence>MIKRPHYLQQLIDSRHNGFTKIITGVLRCGKSYLLQMIYVDYLLSIGVPKENILVYEMDLATNYLLRDPLTLVERVLKDAEGKEDTYVIIDEIQNVIPIKNPAFTGGKHVIAAKGDKDAITFVNAALELSRRPNIDLYITGSNSRMLSRDVQTDFRDKATLINVRPLSFEECFDYLGGDHQTAFESFLKYGGMPLAIGKSDSSKESYLKELFSVTYFKDILDRYHFKRSEALSELASLLSSSVGSLLSVSKISDLYKAKGKGEIDDGTVNNYLAAFEDSFLLQEAKRYDVKGKRVIGSTKKYYFIDPGLRNASNDFMFEDKGLVFENIIYNELLYNGYEVAVGTYDSFSKNAEGITVRKSLEIDFIAKKGPRVLYVQCCQDLSSHDTYEREIKPYIALNDNIAKVLVVNKAMGQELDRNGITIIGATDFILRYIK</sequence>
<gene>
    <name evidence="3" type="ORF">IAC61_03555</name>
</gene>
<evidence type="ECO:0000259" key="1">
    <source>
        <dbReference type="Pfam" id="PF13173"/>
    </source>
</evidence>
<dbReference type="InterPro" id="IPR041682">
    <property type="entry name" value="AAA_14"/>
</dbReference>
<evidence type="ECO:0000313" key="4">
    <source>
        <dbReference type="Proteomes" id="UP000823634"/>
    </source>
</evidence>
<dbReference type="Pfam" id="PF13635">
    <property type="entry name" value="DUF4143"/>
    <property type="match status" value="1"/>
</dbReference>
<accession>A0A9D9GVR2</accession>
<dbReference type="EMBL" id="JADINA010000024">
    <property type="protein sequence ID" value="MBO8426379.1"/>
    <property type="molecule type" value="Genomic_DNA"/>
</dbReference>
<feature type="domain" description="AAA" evidence="1">
    <location>
        <begin position="21"/>
        <end position="172"/>
    </location>
</feature>
<comment type="caution">
    <text evidence="3">The sequence shown here is derived from an EMBL/GenBank/DDBJ whole genome shotgun (WGS) entry which is preliminary data.</text>
</comment>
<reference evidence="3" key="2">
    <citation type="journal article" date="2021" name="PeerJ">
        <title>Extensive microbial diversity within the chicken gut microbiome revealed by metagenomics and culture.</title>
        <authorList>
            <person name="Gilroy R."/>
            <person name="Ravi A."/>
            <person name="Getino M."/>
            <person name="Pursley I."/>
            <person name="Horton D.L."/>
            <person name="Alikhan N.F."/>
            <person name="Baker D."/>
            <person name="Gharbi K."/>
            <person name="Hall N."/>
            <person name="Watson M."/>
            <person name="Adriaenssens E.M."/>
            <person name="Foster-Nyarko E."/>
            <person name="Jarju S."/>
            <person name="Secka A."/>
            <person name="Antonio M."/>
            <person name="Oren A."/>
            <person name="Chaudhuri R.R."/>
            <person name="La Ragione R."/>
            <person name="Hildebrand F."/>
            <person name="Pallen M.J."/>
        </authorList>
    </citation>
    <scope>NUCLEOTIDE SEQUENCE</scope>
    <source>
        <strain evidence="3">17113</strain>
    </source>
</reference>
<proteinExistence type="predicted"/>
<dbReference type="SUPFAM" id="SSF52540">
    <property type="entry name" value="P-loop containing nucleoside triphosphate hydrolases"/>
    <property type="match status" value="1"/>
</dbReference>
<feature type="domain" description="DUF4143" evidence="2">
    <location>
        <begin position="219"/>
        <end position="378"/>
    </location>
</feature>
<dbReference type="AlphaFoldDB" id="A0A9D9GVR2"/>